<proteinExistence type="predicted"/>
<feature type="coiled-coil region" evidence="1">
    <location>
        <begin position="147"/>
        <end position="174"/>
    </location>
</feature>
<organism evidence="2 3">
    <name type="scientific">Streptomyces atratus</name>
    <dbReference type="NCBI Taxonomy" id="1893"/>
    <lineage>
        <taxon>Bacteria</taxon>
        <taxon>Bacillati</taxon>
        <taxon>Actinomycetota</taxon>
        <taxon>Actinomycetes</taxon>
        <taxon>Kitasatosporales</taxon>
        <taxon>Streptomycetaceae</taxon>
        <taxon>Streptomyces</taxon>
    </lineage>
</organism>
<dbReference type="RefSeq" id="WP_072483414.1">
    <property type="nucleotide sequence ID" value="NZ_FPJO01000001.1"/>
</dbReference>
<accession>A0A1K1UG17</accession>
<gene>
    <name evidence="2" type="ORF">SAMN02787144_1001545</name>
</gene>
<dbReference type="Proteomes" id="UP000181909">
    <property type="component" value="Unassembled WGS sequence"/>
</dbReference>
<evidence type="ECO:0000313" key="3">
    <source>
        <dbReference type="Proteomes" id="UP000181909"/>
    </source>
</evidence>
<evidence type="ECO:0000256" key="1">
    <source>
        <dbReference type="SAM" id="Coils"/>
    </source>
</evidence>
<reference evidence="2 3" key="1">
    <citation type="submission" date="2016-11" db="EMBL/GenBank/DDBJ databases">
        <authorList>
            <person name="Jaros S."/>
            <person name="Januszkiewicz K."/>
            <person name="Wedrychowicz H."/>
        </authorList>
    </citation>
    <scope>NUCLEOTIDE SEQUENCE [LARGE SCALE GENOMIC DNA]</scope>
    <source>
        <strain evidence="2 3">OK807</strain>
    </source>
</reference>
<keyword evidence="1" id="KW-0175">Coiled coil</keyword>
<dbReference type="OrthoDB" id="4770995at2"/>
<dbReference type="AlphaFoldDB" id="A0A1K1UG17"/>
<name>A0A1K1UG17_STRAR</name>
<dbReference type="STRING" id="1893.SAMN02787144_1001545"/>
<dbReference type="EMBL" id="FPJO01000001">
    <property type="protein sequence ID" value="SFX11719.1"/>
    <property type="molecule type" value="Genomic_DNA"/>
</dbReference>
<evidence type="ECO:0000313" key="2">
    <source>
        <dbReference type="EMBL" id="SFX11719.1"/>
    </source>
</evidence>
<protein>
    <submittedName>
        <fullName evidence="2">Uncharacterized protein</fullName>
    </submittedName>
</protein>
<sequence>MGFYDFRCAVTGISLRGIDAVLVGLRPVGDRYRPLTLGIAGKYNRLGSIDRIEEDPHTDLVAEYFHRRARAGDFVMDPGYADDYGNPPRDIEKLLAYFERNVSDSSEEHPAATLFGRRVFSTLVARPVWTALAPAFAPDGGTYETWYEELFAESAETEEMYRDLIRELARHIEELSAVNGFLDSRGLAWSIPGDDEIGEQHFGPEMRQYLDAARSEFHDVPAVLEALTDYEQRVGDLLDD</sequence>